<keyword evidence="3" id="KW-1185">Reference proteome</keyword>
<dbReference type="SUPFAM" id="SSF56672">
    <property type="entry name" value="DNA/RNA polymerases"/>
    <property type="match status" value="1"/>
</dbReference>
<proteinExistence type="predicted"/>
<dbReference type="Ensembl" id="ENSDCDT00010018396.1">
    <property type="protein sequence ID" value="ENSDCDP00010017353.1"/>
    <property type="gene ID" value="ENSDCDG00010007944.1"/>
</dbReference>
<accession>A0AAY4B8T0</accession>
<sequence length="356" mass="41057">MNRLTLAAFLKPFHETNNTQSEYFPLYRSTRQGCPLSPLLFALAVEPLSSALRSNTQITGIVRNGRKVRVSLYADDLLLYISNLPVPAALTTLQSFSEISGYKLNLNKSELFPISTAARNDPLYSLPFKIAHHNFTYLGVCVTSKFEDLLKANFVSLLSKVREDCERWSILNLSLTARVNTVKMNILPRFSYLFQCIPIFLPQSFFQKVDSVIYEFIWNKKVPRLRKQYLQRPRKLGGLALPHFRFYYWASNIRILKYWLQSEPSDAQINWLAIEANSVKPTSLRALVHSAILSSTLPYSKNRIVRTTLRIWVQFKRYFGLQTSYTYAPLAANHQFPPSLVDDLFSMWSKKGNSLF</sequence>
<feature type="domain" description="Reverse transcriptase" evidence="1">
    <location>
        <begin position="1"/>
        <end position="142"/>
    </location>
</feature>
<protein>
    <recommendedName>
        <fullName evidence="1">Reverse transcriptase domain-containing protein</fullName>
    </recommendedName>
</protein>
<dbReference type="PROSITE" id="PS50878">
    <property type="entry name" value="RT_POL"/>
    <property type="match status" value="1"/>
</dbReference>
<dbReference type="PANTHER" id="PTHR31635:SF196">
    <property type="entry name" value="REVERSE TRANSCRIPTASE DOMAIN-CONTAINING PROTEIN-RELATED"/>
    <property type="match status" value="1"/>
</dbReference>
<dbReference type="Pfam" id="PF00078">
    <property type="entry name" value="RVT_1"/>
    <property type="match status" value="1"/>
</dbReference>
<evidence type="ECO:0000313" key="3">
    <source>
        <dbReference type="Proteomes" id="UP000694580"/>
    </source>
</evidence>
<reference evidence="2 3" key="1">
    <citation type="submission" date="2020-06" db="EMBL/GenBank/DDBJ databases">
        <authorList>
            <consortium name="Wellcome Sanger Institute Data Sharing"/>
        </authorList>
    </citation>
    <scope>NUCLEOTIDE SEQUENCE [LARGE SCALE GENOMIC DNA]</scope>
</reference>
<dbReference type="InterPro" id="IPR043502">
    <property type="entry name" value="DNA/RNA_pol_sf"/>
</dbReference>
<evidence type="ECO:0000259" key="1">
    <source>
        <dbReference type="PROSITE" id="PS50878"/>
    </source>
</evidence>
<dbReference type="GeneTree" id="ENSGT01150000286925"/>
<organism evidence="2 3">
    <name type="scientific">Denticeps clupeoides</name>
    <name type="common">denticle herring</name>
    <dbReference type="NCBI Taxonomy" id="299321"/>
    <lineage>
        <taxon>Eukaryota</taxon>
        <taxon>Metazoa</taxon>
        <taxon>Chordata</taxon>
        <taxon>Craniata</taxon>
        <taxon>Vertebrata</taxon>
        <taxon>Euteleostomi</taxon>
        <taxon>Actinopterygii</taxon>
        <taxon>Neopterygii</taxon>
        <taxon>Teleostei</taxon>
        <taxon>Clupei</taxon>
        <taxon>Clupeiformes</taxon>
        <taxon>Denticipitoidei</taxon>
        <taxon>Denticipitidae</taxon>
        <taxon>Denticeps</taxon>
    </lineage>
</organism>
<name>A0AAY4B8T0_9TELE</name>
<reference evidence="2" key="3">
    <citation type="submission" date="2025-09" db="UniProtKB">
        <authorList>
            <consortium name="Ensembl"/>
        </authorList>
    </citation>
    <scope>IDENTIFICATION</scope>
</reference>
<dbReference type="Proteomes" id="UP000694580">
    <property type="component" value="Chromosome 1"/>
</dbReference>
<reference evidence="2" key="2">
    <citation type="submission" date="2025-08" db="UniProtKB">
        <authorList>
            <consortium name="Ensembl"/>
        </authorList>
    </citation>
    <scope>IDENTIFICATION</scope>
</reference>
<dbReference type="InterPro" id="IPR000477">
    <property type="entry name" value="RT_dom"/>
</dbReference>
<dbReference type="PANTHER" id="PTHR31635">
    <property type="entry name" value="REVERSE TRANSCRIPTASE DOMAIN-CONTAINING PROTEIN-RELATED"/>
    <property type="match status" value="1"/>
</dbReference>
<dbReference type="AlphaFoldDB" id="A0AAY4B8T0"/>
<evidence type="ECO:0000313" key="2">
    <source>
        <dbReference type="Ensembl" id="ENSDCDP00010017353.1"/>
    </source>
</evidence>